<evidence type="ECO:0000256" key="3">
    <source>
        <dbReference type="ARBA" id="ARBA00023163"/>
    </source>
</evidence>
<sequence length="277" mass="31586">MRGGMRSMCDVLIVDEDLAARQHVRGLLASGEYRYLRATEADSAARALPIVRQHHPFVVLYDPSVPDAGGLEFGRKIKEHDPLIHVVIHSQLKMFELVYQAINQGFDGYLLKPVIREELNHVFGRLIQNDLRHSLHQGAKRALVARQESPADLANPIESAIAYIEEHFHEPISLQEVAERVYLSPSYFSRLFKSEVGTTFIDYLTQYRIQKSKMLLRVTSLPIEIIANNTGFSNSSYFSTTFKRIVGRTPSEYRAMMSALKERSDDEPAQENKTDHE</sequence>
<proteinExistence type="predicted"/>
<dbReference type="PROSITE" id="PS00041">
    <property type="entry name" value="HTH_ARAC_FAMILY_1"/>
    <property type="match status" value="1"/>
</dbReference>
<dbReference type="SMART" id="SM00342">
    <property type="entry name" value="HTH_ARAC"/>
    <property type="match status" value="1"/>
</dbReference>
<dbReference type="GO" id="GO:0000160">
    <property type="term" value="P:phosphorelay signal transduction system"/>
    <property type="evidence" value="ECO:0007669"/>
    <property type="project" value="InterPro"/>
</dbReference>
<dbReference type="PRINTS" id="PR00032">
    <property type="entry name" value="HTHARAC"/>
</dbReference>
<dbReference type="InterPro" id="IPR018060">
    <property type="entry name" value="HTH_AraC"/>
</dbReference>
<dbReference type="Pfam" id="PF12833">
    <property type="entry name" value="HTH_18"/>
    <property type="match status" value="1"/>
</dbReference>
<evidence type="ECO:0000259" key="6">
    <source>
        <dbReference type="PROSITE" id="PS50110"/>
    </source>
</evidence>
<dbReference type="GO" id="GO:0003700">
    <property type="term" value="F:DNA-binding transcription factor activity"/>
    <property type="evidence" value="ECO:0007669"/>
    <property type="project" value="InterPro"/>
</dbReference>
<dbReference type="InterPro" id="IPR009057">
    <property type="entry name" value="Homeodomain-like_sf"/>
</dbReference>
<accession>F8IEN2</accession>
<evidence type="ECO:0000256" key="1">
    <source>
        <dbReference type="ARBA" id="ARBA00023015"/>
    </source>
</evidence>
<keyword evidence="3" id="KW-0804">Transcription</keyword>
<dbReference type="PROSITE" id="PS50110">
    <property type="entry name" value="RESPONSE_REGULATORY"/>
    <property type="match status" value="1"/>
</dbReference>
<keyword evidence="2" id="KW-0238">DNA-binding</keyword>
<feature type="domain" description="HTH araC/xylS-type" evidence="5">
    <location>
        <begin position="158"/>
        <end position="256"/>
    </location>
</feature>
<name>F8IEN2_ALIAT</name>
<dbReference type="STRING" id="1048834.TC41_0788"/>
<dbReference type="Pfam" id="PF00072">
    <property type="entry name" value="Response_reg"/>
    <property type="match status" value="1"/>
</dbReference>
<dbReference type="HOGENOM" id="CLU_000445_5_1_9"/>
<dbReference type="PATRIC" id="fig|1048834.4.peg.746"/>
<evidence type="ECO:0000259" key="5">
    <source>
        <dbReference type="PROSITE" id="PS01124"/>
    </source>
</evidence>
<dbReference type="PANTHER" id="PTHR43280:SF2">
    <property type="entry name" value="HTH-TYPE TRANSCRIPTIONAL REGULATOR EXSA"/>
    <property type="match status" value="1"/>
</dbReference>
<dbReference type="SUPFAM" id="SSF46689">
    <property type="entry name" value="Homeodomain-like"/>
    <property type="match status" value="2"/>
</dbReference>
<evidence type="ECO:0000313" key="7">
    <source>
        <dbReference type="EMBL" id="AEJ42746.1"/>
    </source>
</evidence>
<dbReference type="Gene3D" id="3.40.50.2300">
    <property type="match status" value="1"/>
</dbReference>
<evidence type="ECO:0000256" key="2">
    <source>
        <dbReference type="ARBA" id="ARBA00023125"/>
    </source>
</evidence>
<gene>
    <name evidence="7" type="primary">yesN</name>
    <name evidence="7" type="ordered locus">TC41_0788</name>
</gene>
<evidence type="ECO:0000256" key="4">
    <source>
        <dbReference type="PROSITE-ProRule" id="PRU00169"/>
    </source>
</evidence>
<dbReference type="KEGG" id="aad:TC41_0788"/>
<organism evidence="7 8">
    <name type="scientific">Alicyclobacillus acidocaldarius (strain Tc-4-1)</name>
    <name type="common">Bacillus acidocaldarius</name>
    <dbReference type="NCBI Taxonomy" id="1048834"/>
    <lineage>
        <taxon>Bacteria</taxon>
        <taxon>Bacillati</taxon>
        <taxon>Bacillota</taxon>
        <taxon>Bacilli</taxon>
        <taxon>Bacillales</taxon>
        <taxon>Alicyclobacillaceae</taxon>
        <taxon>Alicyclobacillus</taxon>
    </lineage>
</organism>
<dbReference type="eggNOG" id="COG2169">
    <property type="taxonomic scope" value="Bacteria"/>
</dbReference>
<dbReference type="eggNOG" id="COG4753">
    <property type="taxonomic scope" value="Bacteria"/>
</dbReference>
<evidence type="ECO:0000313" key="8">
    <source>
        <dbReference type="Proteomes" id="UP000000292"/>
    </source>
</evidence>
<reference evidence="7 8" key="1">
    <citation type="journal article" date="2011" name="J. Bacteriol.">
        <title>Complete Genome Sequence of Alicyclobacillus acidocaldarius Strain Tc-4-1.</title>
        <authorList>
            <person name="Chen Y."/>
            <person name="He Y."/>
            <person name="Zhang B."/>
            <person name="Yang J."/>
            <person name="Li W."/>
            <person name="Dong Z."/>
            <person name="Hu S."/>
        </authorList>
    </citation>
    <scope>NUCLEOTIDE SEQUENCE [LARGE SCALE GENOMIC DNA]</scope>
    <source>
        <strain evidence="7 8">Tc-4-1</strain>
    </source>
</reference>
<reference evidence="8" key="2">
    <citation type="submission" date="2011-06" db="EMBL/GenBank/DDBJ databases">
        <title>The complete genome sequence of Alicyclobacillus acidocaldarius sp. Tc-4-1.</title>
        <authorList>
            <person name="Chen Y."/>
            <person name="He Y."/>
            <person name="Dong Z."/>
            <person name="Hu S."/>
        </authorList>
    </citation>
    <scope>NUCLEOTIDE SEQUENCE [LARGE SCALE GENOMIC DNA]</scope>
    <source>
        <strain evidence="8">Tc-4-1</strain>
    </source>
</reference>
<feature type="domain" description="Response regulatory" evidence="6">
    <location>
        <begin position="10"/>
        <end position="127"/>
    </location>
</feature>
<dbReference type="SUPFAM" id="SSF52172">
    <property type="entry name" value="CheY-like"/>
    <property type="match status" value="1"/>
</dbReference>
<protein>
    <submittedName>
        <fullName evidence="7">Two component transcriptional regulator, AraC family</fullName>
    </submittedName>
</protein>
<dbReference type="Proteomes" id="UP000000292">
    <property type="component" value="Chromosome"/>
</dbReference>
<dbReference type="SMART" id="SM00448">
    <property type="entry name" value="REC"/>
    <property type="match status" value="1"/>
</dbReference>
<keyword evidence="4" id="KW-0597">Phosphoprotein</keyword>
<keyword evidence="1" id="KW-0805">Transcription regulation</keyword>
<dbReference type="PROSITE" id="PS01124">
    <property type="entry name" value="HTH_ARAC_FAMILY_2"/>
    <property type="match status" value="1"/>
</dbReference>
<dbReference type="AlphaFoldDB" id="F8IEN2"/>
<dbReference type="InterPro" id="IPR018062">
    <property type="entry name" value="HTH_AraC-typ_CS"/>
</dbReference>
<dbReference type="InterPro" id="IPR011006">
    <property type="entry name" value="CheY-like_superfamily"/>
</dbReference>
<dbReference type="InterPro" id="IPR001789">
    <property type="entry name" value="Sig_transdc_resp-reg_receiver"/>
</dbReference>
<feature type="modified residue" description="4-aspartylphosphate" evidence="4">
    <location>
        <position position="62"/>
    </location>
</feature>
<dbReference type="GO" id="GO:0043565">
    <property type="term" value="F:sequence-specific DNA binding"/>
    <property type="evidence" value="ECO:0007669"/>
    <property type="project" value="InterPro"/>
</dbReference>
<dbReference type="PANTHER" id="PTHR43280">
    <property type="entry name" value="ARAC-FAMILY TRANSCRIPTIONAL REGULATOR"/>
    <property type="match status" value="1"/>
</dbReference>
<dbReference type="InterPro" id="IPR020449">
    <property type="entry name" value="Tscrpt_reg_AraC-type_HTH"/>
</dbReference>
<dbReference type="EMBL" id="CP002902">
    <property type="protein sequence ID" value="AEJ42746.1"/>
    <property type="molecule type" value="Genomic_DNA"/>
</dbReference>
<dbReference type="Gene3D" id="1.10.10.60">
    <property type="entry name" value="Homeodomain-like"/>
    <property type="match status" value="2"/>
</dbReference>